<dbReference type="AlphaFoldDB" id="G0ML31"/>
<feature type="transmembrane region" description="Helical" evidence="1">
    <location>
        <begin position="21"/>
        <end position="40"/>
    </location>
</feature>
<dbReference type="Proteomes" id="UP000008068">
    <property type="component" value="Unassembled WGS sequence"/>
</dbReference>
<protein>
    <submittedName>
        <fullName evidence="2">Uncharacterized protein</fullName>
    </submittedName>
</protein>
<evidence type="ECO:0000313" key="3">
    <source>
        <dbReference type="Proteomes" id="UP000008068"/>
    </source>
</evidence>
<accession>G0ML31</accession>
<dbReference type="HOGENOM" id="CLU_2279930_0_0_1"/>
<keyword evidence="3" id="KW-1185">Reference proteome</keyword>
<reference evidence="3" key="1">
    <citation type="submission" date="2011-07" db="EMBL/GenBank/DDBJ databases">
        <authorList>
            <consortium name="Caenorhabditis brenneri Sequencing and Analysis Consortium"/>
            <person name="Wilson R.K."/>
        </authorList>
    </citation>
    <scope>NUCLEOTIDE SEQUENCE [LARGE SCALE GENOMIC DNA]</scope>
    <source>
        <strain evidence="3">PB2801</strain>
    </source>
</reference>
<dbReference type="EMBL" id="GL379799">
    <property type="protein sequence ID" value="EGT34860.1"/>
    <property type="molecule type" value="Genomic_DNA"/>
</dbReference>
<keyword evidence="1" id="KW-0812">Transmembrane</keyword>
<sequence length="102" mass="11690">MFIALGQPTAKMQQQACCKKYFFQCQLAHFLFSATSLLFLRSSDHFSKLKTSLNLPFPIDLTDHLSSVVRVVIYLFGYVNLTSSPPCFFSEVSRLRRNDRCA</sequence>
<keyword evidence="1" id="KW-0472">Membrane</keyword>
<feature type="transmembrane region" description="Helical" evidence="1">
    <location>
        <begin position="71"/>
        <end position="90"/>
    </location>
</feature>
<keyword evidence="1" id="KW-1133">Transmembrane helix</keyword>
<dbReference type="InParanoid" id="G0ML31"/>
<organism evidence="3">
    <name type="scientific">Caenorhabditis brenneri</name>
    <name type="common">Nematode worm</name>
    <dbReference type="NCBI Taxonomy" id="135651"/>
    <lineage>
        <taxon>Eukaryota</taxon>
        <taxon>Metazoa</taxon>
        <taxon>Ecdysozoa</taxon>
        <taxon>Nematoda</taxon>
        <taxon>Chromadorea</taxon>
        <taxon>Rhabditida</taxon>
        <taxon>Rhabditina</taxon>
        <taxon>Rhabditomorpha</taxon>
        <taxon>Rhabditoidea</taxon>
        <taxon>Rhabditidae</taxon>
        <taxon>Peloderinae</taxon>
        <taxon>Caenorhabditis</taxon>
    </lineage>
</organism>
<proteinExistence type="predicted"/>
<name>G0ML31_CAEBE</name>
<gene>
    <name evidence="2" type="ORF">CAEBREN_30305</name>
</gene>
<evidence type="ECO:0000313" key="2">
    <source>
        <dbReference type="EMBL" id="EGT34860.1"/>
    </source>
</evidence>
<evidence type="ECO:0000256" key="1">
    <source>
        <dbReference type="SAM" id="Phobius"/>
    </source>
</evidence>